<evidence type="ECO:0000259" key="1">
    <source>
        <dbReference type="PROSITE" id="PS50878"/>
    </source>
</evidence>
<keyword evidence="2" id="KW-0548">Nucleotidyltransferase</keyword>
<reference evidence="3" key="1">
    <citation type="submission" date="2017-11" db="EMBL/GenBank/DDBJ databases">
        <authorList>
            <person name="Lima N.C."/>
            <person name="Parody-Merino A.M."/>
            <person name="Battley P.F."/>
            <person name="Fidler A.E."/>
            <person name="Prosdocimi F."/>
        </authorList>
    </citation>
    <scope>NUCLEOTIDE SEQUENCE [LARGE SCALE GENOMIC DNA]</scope>
</reference>
<reference evidence="3" key="2">
    <citation type="submission" date="2017-12" db="EMBL/GenBank/DDBJ databases">
        <title>Genome sequence of the Bar-tailed Godwit (Limosa lapponica baueri).</title>
        <authorList>
            <person name="Lima N.C.B."/>
            <person name="Parody-Merino A.M."/>
            <person name="Battley P.F."/>
            <person name="Fidler A.E."/>
            <person name="Prosdocimi F."/>
        </authorList>
    </citation>
    <scope>NUCLEOTIDE SEQUENCE [LARGE SCALE GENOMIC DNA]</scope>
</reference>
<keyword evidence="2" id="KW-0808">Transferase</keyword>
<protein>
    <submittedName>
        <fullName evidence="2">Rna-directed dna polymerase from mobile element jockey-like</fullName>
    </submittedName>
</protein>
<keyword evidence="3" id="KW-1185">Reference proteome</keyword>
<sequence length="164" mass="18220">MPVSLTSVRGKITEKILLEILLRDMENKEVISDSQHGFAKGTSCLTNLVTFYDGVTALVDKGKATDLIYLDSCKAFDTVLHDILVSKLERYQFDGGTTWWIRNWLDGCTQRVAVNGLISKWKPVMSVAPQGSELGLVLFNIFVGEMDSGIEGTLSKFVNKTKIK</sequence>
<name>A0A2I0UA15_LIMLA</name>
<dbReference type="AlphaFoldDB" id="A0A2I0UA15"/>
<accession>A0A2I0UA15</accession>
<dbReference type="InterPro" id="IPR000477">
    <property type="entry name" value="RT_dom"/>
</dbReference>
<keyword evidence="2" id="KW-0695">RNA-directed DNA polymerase</keyword>
<dbReference type="PROSITE" id="PS50878">
    <property type="entry name" value="RT_POL"/>
    <property type="match status" value="1"/>
</dbReference>
<dbReference type="EMBL" id="KZ505958">
    <property type="protein sequence ID" value="PKU42813.1"/>
    <property type="molecule type" value="Genomic_DNA"/>
</dbReference>
<dbReference type="OrthoDB" id="416454at2759"/>
<evidence type="ECO:0000313" key="3">
    <source>
        <dbReference type="Proteomes" id="UP000233556"/>
    </source>
</evidence>
<feature type="domain" description="Reverse transcriptase" evidence="1">
    <location>
        <begin position="1"/>
        <end position="164"/>
    </location>
</feature>
<dbReference type="GO" id="GO:0003964">
    <property type="term" value="F:RNA-directed DNA polymerase activity"/>
    <property type="evidence" value="ECO:0007669"/>
    <property type="project" value="UniProtKB-KW"/>
</dbReference>
<dbReference type="Proteomes" id="UP000233556">
    <property type="component" value="Unassembled WGS sequence"/>
</dbReference>
<dbReference type="PANTHER" id="PTHR33332">
    <property type="entry name" value="REVERSE TRANSCRIPTASE DOMAIN-CONTAINING PROTEIN"/>
    <property type="match status" value="1"/>
</dbReference>
<organism evidence="2 3">
    <name type="scientific">Limosa lapponica baueri</name>
    <dbReference type="NCBI Taxonomy" id="1758121"/>
    <lineage>
        <taxon>Eukaryota</taxon>
        <taxon>Metazoa</taxon>
        <taxon>Chordata</taxon>
        <taxon>Craniata</taxon>
        <taxon>Vertebrata</taxon>
        <taxon>Euteleostomi</taxon>
        <taxon>Archelosauria</taxon>
        <taxon>Archosauria</taxon>
        <taxon>Dinosauria</taxon>
        <taxon>Saurischia</taxon>
        <taxon>Theropoda</taxon>
        <taxon>Coelurosauria</taxon>
        <taxon>Aves</taxon>
        <taxon>Neognathae</taxon>
        <taxon>Neoaves</taxon>
        <taxon>Charadriiformes</taxon>
        <taxon>Scolopacidae</taxon>
        <taxon>Limosa</taxon>
    </lineage>
</organism>
<evidence type="ECO:0000313" key="2">
    <source>
        <dbReference type="EMBL" id="PKU42813.1"/>
    </source>
</evidence>
<gene>
    <name evidence="2" type="ORF">llap_6892</name>
</gene>
<proteinExistence type="predicted"/>
<dbReference type="Pfam" id="PF00078">
    <property type="entry name" value="RVT_1"/>
    <property type="match status" value="1"/>
</dbReference>